<dbReference type="InterPro" id="IPR050166">
    <property type="entry name" value="ABC_transporter_ATP-bind"/>
</dbReference>
<protein>
    <recommendedName>
        <fullName evidence="4">ABC transporter domain-containing protein</fullName>
    </recommendedName>
</protein>
<dbReference type="SUPFAM" id="SSF52540">
    <property type="entry name" value="P-loop containing nucleoside triphosphate hydrolases"/>
    <property type="match status" value="1"/>
</dbReference>
<dbReference type="InterPro" id="IPR003439">
    <property type="entry name" value="ABC_transporter-like_ATP-bd"/>
</dbReference>
<keyword evidence="1" id="KW-0813">Transport</keyword>
<dbReference type="EMBL" id="UINC01010238">
    <property type="protein sequence ID" value="SVA45631.1"/>
    <property type="molecule type" value="Genomic_DNA"/>
</dbReference>
<dbReference type="PANTHER" id="PTHR42788">
    <property type="entry name" value="TAURINE IMPORT ATP-BINDING PROTEIN-RELATED"/>
    <property type="match status" value="1"/>
</dbReference>
<dbReference type="GO" id="GO:0016887">
    <property type="term" value="F:ATP hydrolysis activity"/>
    <property type="evidence" value="ECO:0007669"/>
    <property type="project" value="InterPro"/>
</dbReference>
<dbReference type="Gene3D" id="3.40.50.300">
    <property type="entry name" value="P-loop containing nucleotide triphosphate hydrolases"/>
    <property type="match status" value="1"/>
</dbReference>
<dbReference type="PROSITE" id="PS00211">
    <property type="entry name" value="ABC_TRANSPORTER_1"/>
    <property type="match status" value="1"/>
</dbReference>
<dbReference type="GO" id="GO:0005524">
    <property type="term" value="F:ATP binding"/>
    <property type="evidence" value="ECO:0007669"/>
    <property type="project" value="UniProtKB-KW"/>
</dbReference>
<evidence type="ECO:0000256" key="1">
    <source>
        <dbReference type="ARBA" id="ARBA00022448"/>
    </source>
</evidence>
<sequence length="264" mass="28885">MVGEGEMLGLQASGLAKRFSSKGGDVQALEAVEIEVRQGGFTSIIGPSGCGKSTLLRLFSDLLEPSTGEVSVNGKSPAEARAAREFGVVFQSPNLLPWRTVLRNVTLPLQVMGVDRSTRNRTAHEMLELVGLEAFSRHHPWQLSGGMQQRVAIARALSTNPSVLLMDEPFGALDEITRDRLNLELMRIWGTLSATILFITHSITEAVFLSSQIAVMSSRPGRITKLIDVDLPYPRNAQTRDMPEFYELVIEVRRALVEASNAAA</sequence>
<evidence type="ECO:0000259" key="4">
    <source>
        <dbReference type="PROSITE" id="PS50893"/>
    </source>
</evidence>
<dbReference type="InterPro" id="IPR027417">
    <property type="entry name" value="P-loop_NTPase"/>
</dbReference>
<gene>
    <name evidence="5" type="ORF">METZ01_LOCUS98485</name>
</gene>
<dbReference type="PROSITE" id="PS50893">
    <property type="entry name" value="ABC_TRANSPORTER_2"/>
    <property type="match status" value="1"/>
</dbReference>
<keyword evidence="2" id="KW-0547">Nucleotide-binding</keyword>
<keyword evidence="3" id="KW-0067">ATP-binding</keyword>
<dbReference type="SMART" id="SM00382">
    <property type="entry name" value="AAA"/>
    <property type="match status" value="1"/>
</dbReference>
<dbReference type="CDD" id="cd03293">
    <property type="entry name" value="ABC_NrtD_SsuB_transporters"/>
    <property type="match status" value="1"/>
</dbReference>
<dbReference type="PANTHER" id="PTHR42788:SF13">
    <property type="entry name" value="ALIPHATIC SULFONATES IMPORT ATP-BINDING PROTEIN SSUB"/>
    <property type="match status" value="1"/>
</dbReference>
<reference evidence="5" key="1">
    <citation type="submission" date="2018-05" db="EMBL/GenBank/DDBJ databases">
        <authorList>
            <person name="Lanie J.A."/>
            <person name="Ng W.-L."/>
            <person name="Kazmierczak K.M."/>
            <person name="Andrzejewski T.M."/>
            <person name="Davidsen T.M."/>
            <person name="Wayne K.J."/>
            <person name="Tettelin H."/>
            <person name="Glass J.I."/>
            <person name="Rusch D."/>
            <person name="Podicherti R."/>
            <person name="Tsui H.-C.T."/>
            <person name="Winkler M.E."/>
        </authorList>
    </citation>
    <scope>NUCLEOTIDE SEQUENCE</scope>
</reference>
<evidence type="ECO:0000313" key="5">
    <source>
        <dbReference type="EMBL" id="SVA45631.1"/>
    </source>
</evidence>
<evidence type="ECO:0000256" key="3">
    <source>
        <dbReference type="ARBA" id="ARBA00022840"/>
    </source>
</evidence>
<dbReference type="Pfam" id="PF00005">
    <property type="entry name" value="ABC_tran"/>
    <property type="match status" value="1"/>
</dbReference>
<dbReference type="InterPro" id="IPR017871">
    <property type="entry name" value="ABC_transporter-like_CS"/>
</dbReference>
<accession>A0A381VZV0</accession>
<dbReference type="InterPro" id="IPR003593">
    <property type="entry name" value="AAA+_ATPase"/>
</dbReference>
<dbReference type="AlphaFoldDB" id="A0A381VZV0"/>
<proteinExistence type="predicted"/>
<evidence type="ECO:0000256" key="2">
    <source>
        <dbReference type="ARBA" id="ARBA00022741"/>
    </source>
</evidence>
<organism evidence="5">
    <name type="scientific">marine metagenome</name>
    <dbReference type="NCBI Taxonomy" id="408172"/>
    <lineage>
        <taxon>unclassified sequences</taxon>
        <taxon>metagenomes</taxon>
        <taxon>ecological metagenomes</taxon>
    </lineage>
</organism>
<name>A0A381VZV0_9ZZZZ</name>
<feature type="domain" description="ABC transporter" evidence="4">
    <location>
        <begin position="10"/>
        <end position="243"/>
    </location>
</feature>